<proteinExistence type="predicted"/>
<sequence>MTTEESPIIAQEAVVEGNSDLSRPQKRMLKRLYNARTVPILVDDRAFLAYRDAARYLLSLPVDAREAAYAVMKAHVKDKTR</sequence>
<protein>
    <submittedName>
        <fullName evidence="1">Uncharacterized protein</fullName>
    </submittedName>
</protein>
<comment type="caution">
    <text evidence="1">The sequence shown here is derived from an EMBL/GenBank/DDBJ whole genome shotgun (WGS) entry which is preliminary data.</text>
</comment>
<reference evidence="2" key="1">
    <citation type="journal article" date="2019" name="Int. J. Syst. Evol. Microbiol.">
        <title>The Global Catalogue of Microorganisms (GCM) 10K type strain sequencing project: providing services to taxonomists for standard genome sequencing and annotation.</title>
        <authorList>
            <consortium name="The Broad Institute Genomics Platform"/>
            <consortium name="The Broad Institute Genome Sequencing Center for Infectious Disease"/>
            <person name="Wu L."/>
            <person name="Ma J."/>
        </authorList>
    </citation>
    <scope>NUCLEOTIDE SEQUENCE [LARGE SCALE GENOMIC DNA]</scope>
    <source>
        <strain evidence="2">CCM 7491</strain>
    </source>
</reference>
<gene>
    <name evidence="1" type="ORF">ACFOKF_10910</name>
</gene>
<keyword evidence="2" id="KW-1185">Reference proteome</keyword>
<dbReference type="RefSeq" id="WP_380795603.1">
    <property type="nucleotide sequence ID" value="NZ_JBHRVU010000004.1"/>
</dbReference>
<evidence type="ECO:0000313" key="1">
    <source>
        <dbReference type="EMBL" id="MFC3441686.1"/>
    </source>
</evidence>
<dbReference type="EMBL" id="JBHRVU010000004">
    <property type="protein sequence ID" value="MFC3441686.1"/>
    <property type="molecule type" value="Genomic_DNA"/>
</dbReference>
<accession>A0ABV7NHT4</accession>
<organism evidence="1 2">
    <name type="scientific">Sphingobium rhizovicinum</name>
    <dbReference type="NCBI Taxonomy" id="432308"/>
    <lineage>
        <taxon>Bacteria</taxon>
        <taxon>Pseudomonadati</taxon>
        <taxon>Pseudomonadota</taxon>
        <taxon>Alphaproteobacteria</taxon>
        <taxon>Sphingomonadales</taxon>
        <taxon>Sphingomonadaceae</taxon>
        <taxon>Sphingobium</taxon>
    </lineage>
</organism>
<dbReference type="Proteomes" id="UP001595681">
    <property type="component" value="Unassembled WGS sequence"/>
</dbReference>
<name>A0ABV7NHT4_9SPHN</name>
<evidence type="ECO:0000313" key="2">
    <source>
        <dbReference type="Proteomes" id="UP001595681"/>
    </source>
</evidence>